<dbReference type="EMBL" id="PYAS01000010">
    <property type="protein sequence ID" value="PSL26128.1"/>
    <property type="molecule type" value="Genomic_DNA"/>
</dbReference>
<dbReference type="AlphaFoldDB" id="A0A2P8FWM5"/>
<evidence type="ECO:0000313" key="2">
    <source>
        <dbReference type="Proteomes" id="UP000241964"/>
    </source>
</evidence>
<gene>
    <name evidence="1" type="ORF">CLV60_110107</name>
</gene>
<organism evidence="1 2">
    <name type="scientific">Dyadobacter jiangsuensis</name>
    <dbReference type="NCBI Taxonomy" id="1591085"/>
    <lineage>
        <taxon>Bacteria</taxon>
        <taxon>Pseudomonadati</taxon>
        <taxon>Bacteroidota</taxon>
        <taxon>Cytophagia</taxon>
        <taxon>Cytophagales</taxon>
        <taxon>Spirosomataceae</taxon>
        <taxon>Dyadobacter</taxon>
    </lineage>
</organism>
<keyword evidence="2" id="KW-1185">Reference proteome</keyword>
<evidence type="ECO:0000313" key="1">
    <source>
        <dbReference type="EMBL" id="PSL26128.1"/>
    </source>
</evidence>
<comment type="caution">
    <text evidence="1">The sequence shown here is derived from an EMBL/GenBank/DDBJ whole genome shotgun (WGS) entry which is preliminary data.</text>
</comment>
<accession>A0A2P8FWM5</accession>
<name>A0A2P8FWM5_9BACT</name>
<proteinExistence type="predicted"/>
<sequence>MQTTFEVSPGEWTEGFWKRVLSPFGQKRVRVTVEDIEGGSSQNQHDVYLQMKALQRQYPPIKVDESIDLSRLADDSNDAMI</sequence>
<reference evidence="1 2" key="1">
    <citation type="submission" date="2018-03" db="EMBL/GenBank/DDBJ databases">
        <title>Genomic Encyclopedia of Archaeal and Bacterial Type Strains, Phase II (KMG-II): from individual species to whole genera.</title>
        <authorList>
            <person name="Goeker M."/>
        </authorList>
    </citation>
    <scope>NUCLEOTIDE SEQUENCE [LARGE SCALE GENOMIC DNA]</scope>
    <source>
        <strain evidence="1 2">DSM 29057</strain>
    </source>
</reference>
<protein>
    <submittedName>
        <fullName evidence="1">Uncharacterized protein</fullName>
    </submittedName>
</protein>
<dbReference type="Proteomes" id="UP000241964">
    <property type="component" value="Unassembled WGS sequence"/>
</dbReference>